<dbReference type="GO" id="GO:0000160">
    <property type="term" value="P:phosphorelay signal transduction system"/>
    <property type="evidence" value="ECO:0007669"/>
    <property type="project" value="InterPro"/>
</dbReference>
<evidence type="ECO:0000256" key="2">
    <source>
        <dbReference type="ARBA" id="ARBA00023125"/>
    </source>
</evidence>
<dbReference type="SUPFAM" id="SSF46894">
    <property type="entry name" value="C-terminal effector domain of the bipartite response regulators"/>
    <property type="match status" value="1"/>
</dbReference>
<dbReference type="SUPFAM" id="SSF52172">
    <property type="entry name" value="CheY-like"/>
    <property type="match status" value="1"/>
</dbReference>
<comment type="caution">
    <text evidence="7">The sequence shown here is derived from an EMBL/GenBank/DDBJ whole genome shotgun (WGS) entry which is preliminary data.</text>
</comment>
<dbReference type="InterPro" id="IPR036388">
    <property type="entry name" value="WH-like_DNA-bd_sf"/>
</dbReference>
<keyword evidence="2" id="KW-0238">DNA-binding</keyword>
<dbReference type="PRINTS" id="PR00038">
    <property type="entry name" value="HTHLUXR"/>
</dbReference>
<dbReference type="InterPro" id="IPR016032">
    <property type="entry name" value="Sig_transdc_resp-reg_C-effctor"/>
</dbReference>
<reference evidence="7 8" key="1">
    <citation type="submission" date="2019-02" db="EMBL/GenBank/DDBJ databases">
        <title>Deep-cultivation of Planctomycetes and their phenomic and genomic characterization uncovers novel biology.</title>
        <authorList>
            <person name="Wiegand S."/>
            <person name="Jogler M."/>
            <person name="Boedeker C."/>
            <person name="Pinto D."/>
            <person name="Vollmers J."/>
            <person name="Rivas-Marin E."/>
            <person name="Kohn T."/>
            <person name="Peeters S.H."/>
            <person name="Heuer A."/>
            <person name="Rast P."/>
            <person name="Oberbeckmann S."/>
            <person name="Bunk B."/>
            <person name="Jeske O."/>
            <person name="Meyerdierks A."/>
            <person name="Storesund J.E."/>
            <person name="Kallscheuer N."/>
            <person name="Luecker S."/>
            <person name="Lage O.M."/>
            <person name="Pohl T."/>
            <person name="Merkel B.J."/>
            <person name="Hornburger P."/>
            <person name="Mueller R.-W."/>
            <person name="Bruemmer F."/>
            <person name="Labrenz M."/>
            <person name="Spormann A.M."/>
            <person name="Op Den Camp H."/>
            <person name="Overmann J."/>
            <person name="Amann R."/>
            <person name="Jetten M.S.M."/>
            <person name="Mascher T."/>
            <person name="Medema M.H."/>
            <person name="Devos D.P."/>
            <person name="Kaster A.-K."/>
            <person name="Ovreas L."/>
            <person name="Rohde M."/>
            <person name="Galperin M.Y."/>
            <person name="Jogler C."/>
        </authorList>
    </citation>
    <scope>NUCLEOTIDE SEQUENCE [LARGE SCALE GENOMIC DNA]</scope>
    <source>
        <strain evidence="7 8">KOR34</strain>
    </source>
</reference>
<dbReference type="Pfam" id="PF00196">
    <property type="entry name" value="GerE"/>
    <property type="match status" value="1"/>
</dbReference>
<name>A0A5C5VIT7_9BACT</name>
<evidence type="ECO:0000259" key="5">
    <source>
        <dbReference type="PROSITE" id="PS50043"/>
    </source>
</evidence>
<keyword evidence="4" id="KW-0597">Phosphoprotein</keyword>
<dbReference type="SMART" id="SM00421">
    <property type="entry name" value="HTH_LUXR"/>
    <property type="match status" value="1"/>
</dbReference>
<dbReference type="Gene3D" id="3.40.50.2300">
    <property type="match status" value="1"/>
</dbReference>
<dbReference type="PANTHER" id="PTHR44688">
    <property type="entry name" value="DNA-BINDING TRANSCRIPTIONAL ACTIVATOR DEVR_DOSR"/>
    <property type="match status" value="1"/>
</dbReference>
<dbReference type="Gene3D" id="1.10.10.10">
    <property type="entry name" value="Winged helix-like DNA-binding domain superfamily/Winged helix DNA-binding domain"/>
    <property type="match status" value="1"/>
</dbReference>
<keyword evidence="1" id="KW-0805">Transcription regulation</keyword>
<feature type="modified residue" description="4-aspartylphosphate" evidence="4">
    <location>
        <position position="70"/>
    </location>
</feature>
<dbReference type="Pfam" id="PF00072">
    <property type="entry name" value="Response_reg"/>
    <property type="match status" value="1"/>
</dbReference>
<dbReference type="EMBL" id="SIHJ01000001">
    <property type="protein sequence ID" value="TWT37830.1"/>
    <property type="molecule type" value="Genomic_DNA"/>
</dbReference>
<feature type="domain" description="Response regulatory" evidence="6">
    <location>
        <begin position="21"/>
        <end position="135"/>
    </location>
</feature>
<evidence type="ECO:0000259" key="6">
    <source>
        <dbReference type="PROSITE" id="PS50110"/>
    </source>
</evidence>
<dbReference type="InterPro" id="IPR000792">
    <property type="entry name" value="Tscrpt_reg_LuxR_C"/>
</dbReference>
<dbReference type="InterPro" id="IPR011006">
    <property type="entry name" value="CheY-like_superfamily"/>
</dbReference>
<feature type="domain" description="HTH luxR-type" evidence="5">
    <location>
        <begin position="148"/>
        <end position="211"/>
    </location>
</feature>
<sequence>MSKTGVSIARQGSDGAATRRAVHIVDDEAEFRDNLAELVTPLGVETLCYRSAEHFLSEYRPRPVECLVSDLRLPGASALGLQRMLIERNVLIQVIVISGFGATPDVVAAMQRGAADFLDKPVDEARLLAAVGDALDAAEQRLRECTTREAALQRLSKREREVLDLLVDARTTIEAANLLGISPKTVEKHRAKIFEKTGVGSVPELIRLVIG</sequence>
<organism evidence="7 8">
    <name type="scientific">Posidoniimonas corsicana</name>
    <dbReference type="NCBI Taxonomy" id="1938618"/>
    <lineage>
        <taxon>Bacteria</taxon>
        <taxon>Pseudomonadati</taxon>
        <taxon>Planctomycetota</taxon>
        <taxon>Planctomycetia</taxon>
        <taxon>Pirellulales</taxon>
        <taxon>Lacipirellulaceae</taxon>
        <taxon>Posidoniimonas</taxon>
    </lineage>
</organism>
<evidence type="ECO:0000313" key="7">
    <source>
        <dbReference type="EMBL" id="TWT37830.1"/>
    </source>
</evidence>
<proteinExistence type="predicted"/>
<dbReference type="PANTHER" id="PTHR44688:SF16">
    <property type="entry name" value="DNA-BINDING TRANSCRIPTIONAL ACTIVATOR DEVR_DOSR"/>
    <property type="match status" value="1"/>
</dbReference>
<evidence type="ECO:0000313" key="8">
    <source>
        <dbReference type="Proteomes" id="UP000316714"/>
    </source>
</evidence>
<dbReference type="OrthoDB" id="271936at2"/>
<evidence type="ECO:0000256" key="3">
    <source>
        <dbReference type="ARBA" id="ARBA00023163"/>
    </source>
</evidence>
<dbReference type="RefSeq" id="WP_146565135.1">
    <property type="nucleotide sequence ID" value="NZ_SIHJ01000001.1"/>
</dbReference>
<dbReference type="PROSITE" id="PS50043">
    <property type="entry name" value="HTH_LUXR_2"/>
    <property type="match status" value="1"/>
</dbReference>
<dbReference type="GO" id="GO:0006355">
    <property type="term" value="P:regulation of DNA-templated transcription"/>
    <property type="evidence" value="ECO:0007669"/>
    <property type="project" value="InterPro"/>
</dbReference>
<evidence type="ECO:0000256" key="4">
    <source>
        <dbReference type="PROSITE-ProRule" id="PRU00169"/>
    </source>
</evidence>
<dbReference type="GO" id="GO:0003677">
    <property type="term" value="F:DNA binding"/>
    <property type="evidence" value="ECO:0007669"/>
    <property type="project" value="UniProtKB-KW"/>
</dbReference>
<dbReference type="PROSITE" id="PS50110">
    <property type="entry name" value="RESPONSE_REGULATORY"/>
    <property type="match status" value="1"/>
</dbReference>
<keyword evidence="3" id="KW-0804">Transcription</keyword>
<dbReference type="SMART" id="SM00448">
    <property type="entry name" value="REC"/>
    <property type="match status" value="1"/>
</dbReference>
<dbReference type="InterPro" id="IPR001789">
    <property type="entry name" value="Sig_transdc_resp-reg_receiver"/>
</dbReference>
<protein>
    <submittedName>
        <fullName evidence="7">Transcriptional regulatory protein FixJ</fullName>
    </submittedName>
</protein>
<dbReference type="CDD" id="cd06170">
    <property type="entry name" value="LuxR_C_like"/>
    <property type="match status" value="1"/>
</dbReference>
<gene>
    <name evidence="7" type="primary">fixJ_1</name>
    <name evidence="7" type="ORF">KOR34_27940</name>
</gene>
<dbReference type="AlphaFoldDB" id="A0A5C5VIT7"/>
<keyword evidence="8" id="KW-1185">Reference proteome</keyword>
<evidence type="ECO:0000256" key="1">
    <source>
        <dbReference type="ARBA" id="ARBA00023015"/>
    </source>
</evidence>
<dbReference type="Proteomes" id="UP000316714">
    <property type="component" value="Unassembled WGS sequence"/>
</dbReference>
<accession>A0A5C5VIT7</accession>